<evidence type="ECO:0000256" key="6">
    <source>
        <dbReference type="ARBA" id="ARBA00022777"/>
    </source>
</evidence>
<dbReference type="GO" id="GO:0005524">
    <property type="term" value="F:ATP binding"/>
    <property type="evidence" value="ECO:0007669"/>
    <property type="project" value="UniProtKB-UniRule"/>
</dbReference>
<reference evidence="13 14" key="1">
    <citation type="submission" date="2013-09" db="EMBL/GenBank/DDBJ databases">
        <title>Genome sequencing of Arenimonas malthae.</title>
        <authorList>
            <person name="Chen F."/>
            <person name="Wang G."/>
        </authorList>
    </citation>
    <scope>NUCLEOTIDE SEQUENCE [LARGE SCALE GENOMIC DNA]</scope>
    <source>
        <strain evidence="13 14">CC-JY-1</strain>
    </source>
</reference>
<evidence type="ECO:0000256" key="8">
    <source>
        <dbReference type="ARBA" id="ARBA00023229"/>
    </source>
</evidence>
<dbReference type="eggNOG" id="COG1947">
    <property type="taxonomic scope" value="Bacteria"/>
</dbReference>
<comment type="caution">
    <text evidence="13">The sequence shown here is derived from an EMBL/GenBank/DDBJ whole genome shotgun (WGS) entry which is preliminary data.</text>
</comment>
<dbReference type="Gene3D" id="3.30.230.10">
    <property type="match status" value="1"/>
</dbReference>
<dbReference type="GO" id="GO:0016114">
    <property type="term" value="P:terpenoid biosynthetic process"/>
    <property type="evidence" value="ECO:0007669"/>
    <property type="project" value="UniProtKB-UniRule"/>
</dbReference>
<gene>
    <name evidence="10" type="primary">ispE</name>
    <name evidence="13" type="ORF">N790_14375</name>
</gene>
<evidence type="ECO:0000256" key="9">
    <source>
        <dbReference type="ARBA" id="ARBA00032554"/>
    </source>
</evidence>
<evidence type="ECO:0000313" key="13">
    <source>
        <dbReference type="EMBL" id="KFN51694.1"/>
    </source>
</evidence>
<feature type="active site" evidence="10">
    <location>
        <position position="17"/>
    </location>
</feature>
<keyword evidence="4 10" id="KW-0808">Transferase</keyword>
<dbReference type="SUPFAM" id="SSF54211">
    <property type="entry name" value="Ribosomal protein S5 domain 2-like"/>
    <property type="match status" value="1"/>
</dbReference>
<evidence type="ECO:0000256" key="4">
    <source>
        <dbReference type="ARBA" id="ARBA00022679"/>
    </source>
</evidence>
<feature type="domain" description="GHMP kinase N-terminal" evidence="11">
    <location>
        <begin position="74"/>
        <end position="150"/>
    </location>
</feature>
<dbReference type="SUPFAM" id="SSF55060">
    <property type="entry name" value="GHMP Kinase, C-terminal domain"/>
    <property type="match status" value="1"/>
</dbReference>
<dbReference type="EMBL" id="AVCH01000049">
    <property type="protein sequence ID" value="KFN51694.1"/>
    <property type="molecule type" value="Genomic_DNA"/>
</dbReference>
<evidence type="ECO:0000259" key="11">
    <source>
        <dbReference type="Pfam" id="PF00288"/>
    </source>
</evidence>
<comment type="similarity">
    <text evidence="1 10">Belongs to the GHMP kinase family. IspE subfamily.</text>
</comment>
<dbReference type="Pfam" id="PF08544">
    <property type="entry name" value="GHMP_kinases_C"/>
    <property type="match status" value="1"/>
</dbReference>
<evidence type="ECO:0000256" key="2">
    <source>
        <dbReference type="ARBA" id="ARBA00012052"/>
    </source>
</evidence>
<dbReference type="InterPro" id="IPR020568">
    <property type="entry name" value="Ribosomal_Su5_D2-typ_SF"/>
</dbReference>
<dbReference type="OrthoDB" id="9809438at2"/>
<dbReference type="PANTHER" id="PTHR43527:SF2">
    <property type="entry name" value="4-DIPHOSPHOCYTIDYL-2-C-METHYL-D-ERYTHRITOL KINASE, CHLOROPLASTIC"/>
    <property type="match status" value="1"/>
</dbReference>
<dbReference type="HAMAP" id="MF_00061">
    <property type="entry name" value="IspE"/>
    <property type="match status" value="1"/>
</dbReference>
<name>A0A091BLK6_9GAMM</name>
<evidence type="ECO:0000259" key="12">
    <source>
        <dbReference type="Pfam" id="PF08544"/>
    </source>
</evidence>
<dbReference type="STRING" id="1384054.N790_14375"/>
<dbReference type="EC" id="2.7.1.148" evidence="2 10"/>
<dbReference type="NCBIfam" id="TIGR00154">
    <property type="entry name" value="ispE"/>
    <property type="match status" value="1"/>
</dbReference>
<dbReference type="InterPro" id="IPR013750">
    <property type="entry name" value="GHMP_kinase_C_dom"/>
</dbReference>
<dbReference type="InterPro" id="IPR014721">
    <property type="entry name" value="Ribsml_uS5_D2-typ_fold_subgr"/>
</dbReference>
<dbReference type="Gene3D" id="3.30.70.890">
    <property type="entry name" value="GHMP kinase, C-terminal domain"/>
    <property type="match status" value="1"/>
</dbReference>
<comment type="function">
    <text evidence="10">Catalyzes the phosphorylation of the position 2 hydroxy group of 4-diphosphocytidyl-2C-methyl-D-erythritol.</text>
</comment>
<dbReference type="AlphaFoldDB" id="A0A091BLK6"/>
<keyword evidence="7 10" id="KW-0067">ATP-binding</keyword>
<accession>A0A091BLK6</accession>
<feature type="binding site" evidence="10">
    <location>
        <begin position="101"/>
        <end position="111"/>
    </location>
    <ligand>
        <name>ATP</name>
        <dbReference type="ChEBI" id="CHEBI:30616"/>
    </ligand>
</feature>
<comment type="pathway">
    <text evidence="10">Isoprenoid biosynthesis; isopentenyl diphosphate biosynthesis via DXP pathway; isopentenyl diphosphate from 1-deoxy-D-xylulose 5-phosphate: step 3/6.</text>
</comment>
<evidence type="ECO:0000256" key="1">
    <source>
        <dbReference type="ARBA" id="ARBA00009684"/>
    </source>
</evidence>
<feature type="domain" description="GHMP kinase C-terminal" evidence="12">
    <location>
        <begin position="211"/>
        <end position="264"/>
    </location>
</feature>
<dbReference type="Pfam" id="PF00288">
    <property type="entry name" value="GHMP_kinases_N"/>
    <property type="match status" value="1"/>
</dbReference>
<evidence type="ECO:0000313" key="14">
    <source>
        <dbReference type="Proteomes" id="UP000029392"/>
    </source>
</evidence>
<keyword evidence="5 10" id="KW-0547">Nucleotide-binding</keyword>
<comment type="catalytic activity">
    <reaction evidence="10">
        <text>4-CDP-2-C-methyl-D-erythritol + ATP = 4-CDP-2-C-methyl-D-erythritol 2-phosphate + ADP + H(+)</text>
        <dbReference type="Rhea" id="RHEA:18437"/>
        <dbReference type="ChEBI" id="CHEBI:15378"/>
        <dbReference type="ChEBI" id="CHEBI:30616"/>
        <dbReference type="ChEBI" id="CHEBI:57823"/>
        <dbReference type="ChEBI" id="CHEBI:57919"/>
        <dbReference type="ChEBI" id="CHEBI:456216"/>
        <dbReference type="EC" id="2.7.1.148"/>
    </reaction>
</comment>
<dbReference type="Proteomes" id="UP000029392">
    <property type="component" value="Unassembled WGS sequence"/>
</dbReference>
<evidence type="ECO:0000256" key="3">
    <source>
        <dbReference type="ARBA" id="ARBA00017473"/>
    </source>
</evidence>
<keyword evidence="6 10" id="KW-0418">Kinase</keyword>
<dbReference type="UniPathway" id="UPA00056">
    <property type="reaction ID" value="UER00094"/>
</dbReference>
<dbReference type="GO" id="GO:0050515">
    <property type="term" value="F:4-(cytidine 5'-diphospho)-2-C-methyl-D-erythritol kinase activity"/>
    <property type="evidence" value="ECO:0007669"/>
    <property type="project" value="UniProtKB-UniRule"/>
</dbReference>
<dbReference type="PIRSF" id="PIRSF010376">
    <property type="entry name" value="IspE"/>
    <property type="match status" value="1"/>
</dbReference>
<protein>
    <recommendedName>
        <fullName evidence="3 10">4-diphosphocytidyl-2-C-methyl-D-erythritol kinase</fullName>
        <shortName evidence="10">CMK</shortName>
        <ecNumber evidence="2 10">2.7.1.148</ecNumber>
    </recommendedName>
    <alternativeName>
        <fullName evidence="9 10">4-(cytidine-5'-diphospho)-2-C-methyl-D-erythritol kinase</fullName>
    </alternativeName>
</protein>
<evidence type="ECO:0000256" key="10">
    <source>
        <dbReference type="HAMAP-Rule" id="MF_00061"/>
    </source>
</evidence>
<keyword evidence="14" id="KW-1185">Reference proteome</keyword>
<organism evidence="13 14">
    <name type="scientific">Arenimonas malthae CC-JY-1</name>
    <dbReference type="NCBI Taxonomy" id="1384054"/>
    <lineage>
        <taxon>Bacteria</taxon>
        <taxon>Pseudomonadati</taxon>
        <taxon>Pseudomonadota</taxon>
        <taxon>Gammaproteobacteria</taxon>
        <taxon>Lysobacterales</taxon>
        <taxon>Lysobacteraceae</taxon>
        <taxon>Arenimonas</taxon>
    </lineage>
</organism>
<dbReference type="InterPro" id="IPR036554">
    <property type="entry name" value="GHMP_kinase_C_sf"/>
</dbReference>
<dbReference type="InterPro" id="IPR004424">
    <property type="entry name" value="IspE"/>
</dbReference>
<dbReference type="InterPro" id="IPR006204">
    <property type="entry name" value="GHMP_kinase_N_dom"/>
</dbReference>
<evidence type="ECO:0000256" key="5">
    <source>
        <dbReference type="ARBA" id="ARBA00022741"/>
    </source>
</evidence>
<keyword evidence="8 10" id="KW-0414">Isoprene biosynthesis</keyword>
<dbReference type="RefSeq" id="WP_043800766.1">
    <property type="nucleotide sequence ID" value="NZ_AVCH01000049.1"/>
</dbReference>
<proteinExistence type="inferred from homology"/>
<sequence>MTPGGQGGWSAWPAPAKLNLFLRIVGRRPDGYHRLQTVFQLLDWGDTVRLRVRDDGLIRRQVAEGYAVPEAEDLVVRAAKLLQSASKTSQGADIVVEKKIPLGGGFGGGSSDAATVLVALDALWDTRLGEDRLADLGLQLGADVPVFVRGRSAWAEGVGELLTPLALPPAAYLVVDTGVSVPTAELFQAPDLTRDAPAATISDFVSGSALGNAFEPVLRSRSEAVSAALDALAQLGPAALTGTGGGCFARFGARADAEAALARLPPGLRAWVAMGVDVSPLHRALSAGRAGNG</sequence>
<dbReference type="PATRIC" id="fig|1384054.3.peg.644"/>
<feature type="active site" evidence="10">
    <location>
        <position position="143"/>
    </location>
</feature>
<dbReference type="PANTHER" id="PTHR43527">
    <property type="entry name" value="4-DIPHOSPHOCYTIDYL-2-C-METHYL-D-ERYTHRITOL KINASE, CHLOROPLASTIC"/>
    <property type="match status" value="1"/>
</dbReference>
<evidence type="ECO:0000256" key="7">
    <source>
        <dbReference type="ARBA" id="ARBA00022840"/>
    </source>
</evidence>
<dbReference type="GO" id="GO:0019288">
    <property type="term" value="P:isopentenyl diphosphate biosynthetic process, methylerythritol 4-phosphate pathway"/>
    <property type="evidence" value="ECO:0007669"/>
    <property type="project" value="UniProtKB-UniRule"/>
</dbReference>